<keyword evidence="2" id="KW-1133">Transmembrane helix</keyword>
<evidence type="ECO:0000313" key="4">
    <source>
        <dbReference type="EMBL" id="MBP2180865.1"/>
    </source>
</evidence>
<feature type="transmembrane region" description="Helical" evidence="2">
    <location>
        <begin position="231"/>
        <end position="257"/>
    </location>
</feature>
<accession>A0ABS4PN87</accession>
<feature type="compositionally biased region" description="Basic and acidic residues" evidence="1">
    <location>
        <begin position="367"/>
        <end position="392"/>
    </location>
</feature>
<keyword evidence="2" id="KW-0472">Membrane</keyword>
<dbReference type="RefSeq" id="WP_209664356.1">
    <property type="nucleotide sequence ID" value="NZ_JAGGMS010000001.1"/>
</dbReference>
<dbReference type="InterPro" id="IPR057169">
    <property type="entry name" value="DUF7847"/>
</dbReference>
<evidence type="ECO:0000256" key="2">
    <source>
        <dbReference type="SAM" id="Phobius"/>
    </source>
</evidence>
<feature type="transmembrane region" description="Helical" evidence="2">
    <location>
        <begin position="195"/>
        <end position="219"/>
    </location>
</feature>
<gene>
    <name evidence="4" type="ORF">JOM49_002391</name>
</gene>
<keyword evidence="5" id="KW-1185">Reference proteome</keyword>
<evidence type="ECO:0000313" key="5">
    <source>
        <dbReference type="Proteomes" id="UP000741013"/>
    </source>
</evidence>
<feature type="transmembrane region" description="Helical" evidence="2">
    <location>
        <begin position="277"/>
        <end position="305"/>
    </location>
</feature>
<comment type="caution">
    <text evidence="4">The sequence shown here is derived from an EMBL/GenBank/DDBJ whole genome shotgun (WGS) entry which is preliminary data.</text>
</comment>
<name>A0ABS4PN87_9PSEU</name>
<organism evidence="4 5">
    <name type="scientific">Amycolatopsis magusensis</name>
    <dbReference type="NCBI Taxonomy" id="882444"/>
    <lineage>
        <taxon>Bacteria</taxon>
        <taxon>Bacillati</taxon>
        <taxon>Actinomycetota</taxon>
        <taxon>Actinomycetes</taxon>
        <taxon>Pseudonocardiales</taxon>
        <taxon>Pseudonocardiaceae</taxon>
        <taxon>Amycolatopsis</taxon>
    </lineage>
</organism>
<dbReference type="Proteomes" id="UP000741013">
    <property type="component" value="Unassembled WGS sequence"/>
</dbReference>
<dbReference type="Pfam" id="PF25231">
    <property type="entry name" value="DUF7847"/>
    <property type="match status" value="1"/>
</dbReference>
<feature type="region of interest" description="Disordered" evidence="1">
    <location>
        <begin position="322"/>
        <end position="392"/>
    </location>
</feature>
<evidence type="ECO:0000259" key="3">
    <source>
        <dbReference type="Pfam" id="PF25231"/>
    </source>
</evidence>
<keyword evidence="2" id="KW-0812">Transmembrane</keyword>
<reference evidence="4 5" key="1">
    <citation type="submission" date="2021-03" db="EMBL/GenBank/DDBJ databases">
        <title>Sequencing the genomes of 1000 actinobacteria strains.</title>
        <authorList>
            <person name="Klenk H.-P."/>
        </authorList>
    </citation>
    <scope>NUCLEOTIDE SEQUENCE [LARGE SCALE GENOMIC DNA]</scope>
    <source>
        <strain evidence="4 5">DSM 45510</strain>
    </source>
</reference>
<proteinExistence type="predicted"/>
<sequence length="392" mass="41164">MSDTNGWATPGGPPPHHQPQGWPQAPQPGPRWNPDGYGKPGVIPLRPLNVGEILDGAFTTVRRNPAVMLGVSLVVVLITQAIGFLVTLPLLDDLNRVAAISDEVITERQAQDLLGDLLGSSALVAVVGGLVSALGSSFLDGFLTVVVGKAILGRKPTFGEAMKEAAPRLLPLVGLTILYTLMIFVGLLLCIVPGVYLAVVFGLATPALVLEKAGVGTAFKRSLHLVKGAFWRVLGVLLLSLVIAWVINQVVSLPFALAGDFSSFSSMFTGDLPEYTVWGTALTTLGTVIALTFTTPFSSGVRALVYIDQRMRKEGMDLQLARAAAAPAAPPAGSTDLTPPSGLPLGQVTEPPATQPEPAKSTESTESTERTESAGSTEEDKPKQDPEPPRPS</sequence>
<feature type="transmembrane region" description="Helical" evidence="2">
    <location>
        <begin position="122"/>
        <end position="148"/>
    </location>
</feature>
<feature type="domain" description="DUF7847" evidence="3">
    <location>
        <begin position="114"/>
        <end position="296"/>
    </location>
</feature>
<feature type="transmembrane region" description="Helical" evidence="2">
    <location>
        <begin position="66"/>
        <end position="86"/>
    </location>
</feature>
<feature type="region of interest" description="Disordered" evidence="1">
    <location>
        <begin position="1"/>
        <end position="38"/>
    </location>
</feature>
<dbReference type="EMBL" id="JAGGMS010000001">
    <property type="protein sequence ID" value="MBP2180865.1"/>
    <property type="molecule type" value="Genomic_DNA"/>
</dbReference>
<protein>
    <recommendedName>
        <fullName evidence="3">DUF7847 domain-containing protein</fullName>
    </recommendedName>
</protein>
<evidence type="ECO:0000256" key="1">
    <source>
        <dbReference type="SAM" id="MobiDB-lite"/>
    </source>
</evidence>
<feature type="transmembrane region" description="Helical" evidence="2">
    <location>
        <begin position="169"/>
        <end position="189"/>
    </location>
</feature>